<gene>
    <name evidence="3" type="ORF">N0V93_002906</name>
</gene>
<dbReference type="InterPro" id="IPR025676">
    <property type="entry name" value="Clr5_dom"/>
</dbReference>
<proteinExistence type="predicted"/>
<dbReference type="Proteomes" id="UP001140453">
    <property type="component" value="Unassembled WGS sequence"/>
</dbReference>
<protein>
    <recommendedName>
        <fullName evidence="2">Clr5 domain-containing protein</fullName>
    </recommendedName>
</protein>
<dbReference type="PANTHER" id="PTHR38788">
    <property type="entry name" value="CLR5 DOMAIN-CONTAINING PROTEIN"/>
    <property type="match status" value="1"/>
</dbReference>
<feature type="domain" description="Clr5" evidence="2">
    <location>
        <begin position="1"/>
        <end position="54"/>
    </location>
</feature>
<evidence type="ECO:0000256" key="1">
    <source>
        <dbReference type="SAM" id="MobiDB-lite"/>
    </source>
</evidence>
<evidence type="ECO:0000313" key="3">
    <source>
        <dbReference type="EMBL" id="KAJ4393691.1"/>
    </source>
</evidence>
<dbReference type="PANTHER" id="PTHR38788:SF3">
    <property type="entry name" value="CLR5 DOMAIN-CONTAINING PROTEIN"/>
    <property type="match status" value="1"/>
</dbReference>
<dbReference type="OrthoDB" id="4115389at2759"/>
<feature type="region of interest" description="Disordered" evidence="1">
    <location>
        <begin position="402"/>
        <end position="423"/>
    </location>
</feature>
<dbReference type="AlphaFoldDB" id="A0A9W8YXM3"/>
<reference evidence="3" key="1">
    <citation type="submission" date="2022-10" db="EMBL/GenBank/DDBJ databases">
        <title>Tapping the CABI collections for fungal endophytes: first genome assemblies for Collariella, Neodidymelliopsis, Ascochyta clinopodiicola, Didymella pomorum, Didymosphaeria variabile, Neocosmospora piperis and Neocucurbitaria cava.</title>
        <authorList>
            <person name="Hill R."/>
        </authorList>
    </citation>
    <scope>NUCLEOTIDE SEQUENCE</scope>
    <source>
        <strain evidence="3">IMI 355082</strain>
    </source>
</reference>
<feature type="compositionally biased region" description="Polar residues" evidence="1">
    <location>
        <begin position="407"/>
        <end position="417"/>
    </location>
</feature>
<dbReference type="EMBL" id="JAPEVB010000002">
    <property type="protein sequence ID" value="KAJ4393691.1"/>
    <property type="molecule type" value="Genomic_DNA"/>
</dbReference>
<keyword evidence="4" id="KW-1185">Reference proteome</keyword>
<dbReference type="Pfam" id="PF14420">
    <property type="entry name" value="Clr5"/>
    <property type="match status" value="1"/>
</dbReference>
<comment type="caution">
    <text evidence="3">The sequence shown here is derived from an EMBL/GenBank/DDBJ whole genome shotgun (WGS) entry which is preliminary data.</text>
</comment>
<accession>A0A9W8YXM3</accession>
<name>A0A9W8YXM3_9PEZI</name>
<evidence type="ECO:0000259" key="2">
    <source>
        <dbReference type="Pfam" id="PF14420"/>
    </source>
</evidence>
<sequence>MTKPWVKHENTIHDLYKIQGKTLEETMNIMKTQYGFDASTRAYRAKFKKWGWTKYNKQKQFDHRPQITPSSVISPYDAPLMTPGPSSEGISNTRGPAIARTINSPGSMLDGFRGVSTPSSSTMYNPENPNEQVNLQNSGHFVRQSFPNPQLLASPPPQRIGGMPRWQGYNPHPQQQQTQQQRMPFRPILPAIHQNGQHQTIHVDIGDHPSSTFHALLTPESPASASRFSYQSIDATMNNIKQLRDSGRLNERHFSIDGQYLTAFESVVQSSAPQVSQGFRASPEEIRDFCRICAIFVQVDADTTGIVPHEFEHAVSIALRSPEPAGMIGNVVRSHQRQLQRQDGTGLAFPPWVSVWVSACQQGRRGNSAELKKHLDVLSNWIGSQVDVYRYLGDLIPEPDSLKPYSTPESCTDQLPSQDIWDQ</sequence>
<organism evidence="3 4">
    <name type="scientific">Gnomoniopsis smithogilvyi</name>
    <dbReference type="NCBI Taxonomy" id="1191159"/>
    <lineage>
        <taxon>Eukaryota</taxon>
        <taxon>Fungi</taxon>
        <taxon>Dikarya</taxon>
        <taxon>Ascomycota</taxon>
        <taxon>Pezizomycotina</taxon>
        <taxon>Sordariomycetes</taxon>
        <taxon>Sordariomycetidae</taxon>
        <taxon>Diaporthales</taxon>
        <taxon>Gnomoniaceae</taxon>
        <taxon>Gnomoniopsis</taxon>
    </lineage>
</organism>
<evidence type="ECO:0000313" key="4">
    <source>
        <dbReference type="Proteomes" id="UP001140453"/>
    </source>
</evidence>